<organism evidence="2 3">
    <name type="scientific">Sphaceloma murrayae</name>
    <dbReference type="NCBI Taxonomy" id="2082308"/>
    <lineage>
        <taxon>Eukaryota</taxon>
        <taxon>Fungi</taxon>
        <taxon>Dikarya</taxon>
        <taxon>Ascomycota</taxon>
        <taxon>Pezizomycotina</taxon>
        <taxon>Dothideomycetes</taxon>
        <taxon>Dothideomycetidae</taxon>
        <taxon>Myriangiales</taxon>
        <taxon>Elsinoaceae</taxon>
        <taxon>Sphaceloma</taxon>
    </lineage>
</organism>
<proteinExistence type="predicted"/>
<protein>
    <submittedName>
        <fullName evidence="2">Enoyl-CoA delta isomerase 1, peroxisomal</fullName>
    </submittedName>
</protein>
<gene>
    <name evidence="2" type="ORF">CAC42_5904</name>
</gene>
<dbReference type="InParanoid" id="A0A2K1QZI5"/>
<dbReference type="EMBL" id="NKHZ01000025">
    <property type="protein sequence ID" value="PNS20454.1"/>
    <property type="molecule type" value="Genomic_DNA"/>
</dbReference>
<dbReference type="CDD" id="cd06558">
    <property type="entry name" value="crotonase-like"/>
    <property type="match status" value="1"/>
</dbReference>
<accession>A0A2K1QZI5</accession>
<dbReference type="STRING" id="2082308.A0A2K1QZI5"/>
<dbReference type="SUPFAM" id="SSF52096">
    <property type="entry name" value="ClpP/crotonase"/>
    <property type="match status" value="1"/>
</dbReference>
<dbReference type="InterPro" id="IPR001753">
    <property type="entry name" value="Enoyl-CoA_hydra/iso"/>
</dbReference>
<sequence>MADVIIDEPTLLVTRHPTNIFVLTMRKPPENRLNSRYCQLLIRALHTIQDTIPPSSPGAVITTSSSTKYFCTGLELDEADANPFANSEGFYPLLAAVLDFPYPTVAAITGHTFGGACPFVLAHDYRIMNRDRGWLSMPPVDLGLHFPGIGALPRLKLGHRVARKMLLEAHRWTGEEAVRDGVVDEVCGIAELEGRALEVARLWSGKGRMGVYGVLRNELVGEAARELREISYVRGRRVDREAKAKI</sequence>
<name>A0A2K1QZI5_9PEZI</name>
<keyword evidence="1" id="KW-0843">Virulence</keyword>
<comment type="caution">
    <text evidence="2">The sequence shown here is derived from an EMBL/GenBank/DDBJ whole genome shotgun (WGS) entry which is preliminary data.</text>
</comment>
<evidence type="ECO:0000313" key="3">
    <source>
        <dbReference type="Proteomes" id="UP000243797"/>
    </source>
</evidence>
<evidence type="ECO:0000313" key="2">
    <source>
        <dbReference type="EMBL" id="PNS20454.1"/>
    </source>
</evidence>
<dbReference type="InterPro" id="IPR029045">
    <property type="entry name" value="ClpP/crotonase-like_dom_sf"/>
</dbReference>
<dbReference type="Pfam" id="PF00378">
    <property type="entry name" value="ECH_1"/>
    <property type="match status" value="1"/>
</dbReference>
<dbReference type="PANTHER" id="PTHR11941:SF75">
    <property type="entry name" value="ENOYL-COA HYDRATASE_ISOMERASE FAMILY PROTEIN"/>
    <property type="match status" value="1"/>
</dbReference>
<evidence type="ECO:0000256" key="1">
    <source>
        <dbReference type="ARBA" id="ARBA00023026"/>
    </source>
</evidence>
<dbReference type="GO" id="GO:0004165">
    <property type="term" value="F:delta(3)-delta(2)-enoyl-CoA isomerase activity"/>
    <property type="evidence" value="ECO:0007669"/>
    <property type="project" value="TreeGrafter"/>
</dbReference>
<dbReference type="FunFam" id="3.90.226.10:FF:000113">
    <property type="entry name" value="Enoyl-CoA hydratase/isomerase family protein (AFU_orthologue AFUA_2G14850)"/>
    <property type="match status" value="1"/>
</dbReference>
<dbReference type="PANTHER" id="PTHR11941">
    <property type="entry name" value="ENOYL-COA HYDRATASE-RELATED"/>
    <property type="match status" value="1"/>
</dbReference>
<dbReference type="AlphaFoldDB" id="A0A2K1QZI5"/>
<dbReference type="OrthoDB" id="1696280at2759"/>
<dbReference type="GO" id="GO:0006635">
    <property type="term" value="P:fatty acid beta-oxidation"/>
    <property type="evidence" value="ECO:0007669"/>
    <property type="project" value="TreeGrafter"/>
</dbReference>
<dbReference type="Gene3D" id="3.90.226.10">
    <property type="entry name" value="2-enoyl-CoA Hydratase, Chain A, domain 1"/>
    <property type="match status" value="1"/>
</dbReference>
<dbReference type="GO" id="GO:0005777">
    <property type="term" value="C:peroxisome"/>
    <property type="evidence" value="ECO:0007669"/>
    <property type="project" value="TreeGrafter"/>
</dbReference>
<dbReference type="Proteomes" id="UP000243797">
    <property type="component" value="Unassembled WGS sequence"/>
</dbReference>
<reference evidence="2 3" key="1">
    <citation type="submission" date="2017-06" db="EMBL/GenBank/DDBJ databases">
        <title>Draft genome sequence of a variant of Elsinoe murrayae.</title>
        <authorList>
            <person name="Cheng Q."/>
        </authorList>
    </citation>
    <scope>NUCLEOTIDE SEQUENCE [LARGE SCALE GENOMIC DNA]</scope>
    <source>
        <strain evidence="2 3">CQ-2017a</strain>
    </source>
</reference>
<keyword evidence="2" id="KW-0413">Isomerase</keyword>
<keyword evidence="3" id="KW-1185">Reference proteome</keyword>